<dbReference type="GO" id="GO:0009423">
    <property type="term" value="P:chorismate biosynthetic process"/>
    <property type="evidence" value="ECO:0007669"/>
    <property type="project" value="UniProtKB-UniRule"/>
</dbReference>
<comment type="similarity">
    <text evidence="2 11">Belongs to the shikimate kinase family.</text>
</comment>
<dbReference type="SUPFAM" id="SSF52540">
    <property type="entry name" value="P-loop containing nucleoside triphosphate hydrolases"/>
    <property type="match status" value="1"/>
</dbReference>
<feature type="binding site" evidence="11">
    <location>
        <begin position="15"/>
        <end position="20"/>
    </location>
    <ligand>
        <name>ATP</name>
        <dbReference type="ChEBI" id="CHEBI:30616"/>
    </ligand>
</feature>
<evidence type="ECO:0000256" key="8">
    <source>
        <dbReference type="ARBA" id="ARBA00022840"/>
    </source>
</evidence>
<proteinExistence type="inferred from homology"/>
<dbReference type="InterPro" id="IPR027417">
    <property type="entry name" value="P-loop_NTPase"/>
</dbReference>
<dbReference type="CDD" id="cd00464">
    <property type="entry name" value="SK"/>
    <property type="match status" value="1"/>
</dbReference>
<dbReference type="GO" id="GO:0008652">
    <property type="term" value="P:amino acid biosynthetic process"/>
    <property type="evidence" value="ECO:0007669"/>
    <property type="project" value="UniProtKB-KW"/>
</dbReference>
<keyword evidence="8 11" id="KW-0067">ATP-binding</keyword>
<dbReference type="AlphaFoldDB" id="A0A2K8PM18"/>
<gene>
    <name evidence="11 12" type="primary">aroK</name>
    <name evidence="12" type="ORF">SLAV_30045</name>
</gene>
<dbReference type="PANTHER" id="PTHR21087:SF16">
    <property type="entry name" value="SHIKIMATE KINASE 1, CHLOROPLASTIC"/>
    <property type="match status" value="1"/>
</dbReference>
<keyword evidence="13" id="KW-1185">Reference proteome</keyword>
<comment type="subcellular location">
    <subcellularLocation>
        <location evidence="11">Cytoplasm</location>
    </subcellularLocation>
</comment>
<evidence type="ECO:0000256" key="6">
    <source>
        <dbReference type="ARBA" id="ARBA00022741"/>
    </source>
</evidence>
<dbReference type="GO" id="GO:0009073">
    <property type="term" value="P:aromatic amino acid family biosynthetic process"/>
    <property type="evidence" value="ECO:0007669"/>
    <property type="project" value="UniProtKB-KW"/>
</dbReference>
<keyword evidence="9 11" id="KW-0057">Aromatic amino acid biosynthesis</keyword>
<feature type="binding site" evidence="11">
    <location>
        <position position="83"/>
    </location>
    <ligand>
        <name>substrate</name>
    </ligand>
</feature>
<name>A0A2K8PM18_STRLA</name>
<keyword evidence="11" id="KW-0460">Magnesium</keyword>
<organism evidence="12 13">
    <name type="scientific">Streptomyces lavendulae subsp. lavendulae</name>
    <dbReference type="NCBI Taxonomy" id="58340"/>
    <lineage>
        <taxon>Bacteria</taxon>
        <taxon>Bacillati</taxon>
        <taxon>Actinomycetota</taxon>
        <taxon>Actinomycetes</taxon>
        <taxon>Kitasatosporales</taxon>
        <taxon>Streptomycetaceae</taxon>
        <taxon>Streptomyces</taxon>
    </lineage>
</organism>
<evidence type="ECO:0000256" key="4">
    <source>
        <dbReference type="ARBA" id="ARBA00022605"/>
    </source>
</evidence>
<evidence type="ECO:0000313" key="13">
    <source>
        <dbReference type="Proteomes" id="UP000231791"/>
    </source>
</evidence>
<accession>A0A2K8PM18</accession>
<dbReference type="GO" id="GO:0005524">
    <property type="term" value="F:ATP binding"/>
    <property type="evidence" value="ECO:0007669"/>
    <property type="project" value="UniProtKB-UniRule"/>
</dbReference>
<dbReference type="EMBL" id="CP024985">
    <property type="protein sequence ID" value="ATZ27786.1"/>
    <property type="molecule type" value="Genomic_DNA"/>
</dbReference>
<dbReference type="HAMAP" id="MF_00109">
    <property type="entry name" value="Shikimate_kinase"/>
    <property type="match status" value="1"/>
</dbReference>
<evidence type="ECO:0000256" key="10">
    <source>
        <dbReference type="ARBA" id="ARBA00048567"/>
    </source>
</evidence>
<dbReference type="UniPathway" id="UPA00053">
    <property type="reaction ID" value="UER00088"/>
</dbReference>
<dbReference type="Gene3D" id="3.40.50.300">
    <property type="entry name" value="P-loop containing nucleotide triphosphate hydrolases"/>
    <property type="match status" value="1"/>
</dbReference>
<evidence type="ECO:0000256" key="7">
    <source>
        <dbReference type="ARBA" id="ARBA00022777"/>
    </source>
</evidence>
<dbReference type="EC" id="2.7.1.71" evidence="3 11"/>
<feature type="binding site" evidence="11">
    <location>
        <position position="138"/>
    </location>
    <ligand>
        <name>substrate</name>
    </ligand>
</feature>
<feature type="binding site" evidence="11">
    <location>
        <position position="19"/>
    </location>
    <ligand>
        <name>Mg(2+)</name>
        <dbReference type="ChEBI" id="CHEBI:18420"/>
    </ligand>
</feature>
<feature type="binding site" evidence="11">
    <location>
        <position position="61"/>
    </location>
    <ligand>
        <name>substrate</name>
    </ligand>
</feature>
<dbReference type="Pfam" id="PF01202">
    <property type="entry name" value="SKI"/>
    <property type="match status" value="1"/>
</dbReference>
<dbReference type="GO" id="GO:0004765">
    <property type="term" value="F:shikimate kinase activity"/>
    <property type="evidence" value="ECO:0007669"/>
    <property type="project" value="UniProtKB-UniRule"/>
</dbReference>
<sequence length="173" mass="18401">MTATGPLVVLVGPMGSGKSTVGGLLAERLGVPYRDTDADIVAATGREISDLFVDEGEPYFRELERRAVADAVAGHTGVLALGGGAVLDEGTRALLAGLPVAYLSMDVEEAVRRVGLGAARPLLAVNPRRQWRELMDARRHLYTEVARVVVATDDRTPEEVAQAVLDALELKDV</sequence>
<evidence type="ECO:0000313" key="12">
    <source>
        <dbReference type="EMBL" id="ATZ27786.1"/>
    </source>
</evidence>
<dbReference type="PANTHER" id="PTHR21087">
    <property type="entry name" value="SHIKIMATE KINASE"/>
    <property type="match status" value="1"/>
</dbReference>
<dbReference type="KEGG" id="slx:SLAV_30045"/>
<evidence type="ECO:0000256" key="11">
    <source>
        <dbReference type="HAMAP-Rule" id="MF_00109"/>
    </source>
</evidence>
<keyword evidence="6 11" id="KW-0547">Nucleotide-binding</keyword>
<evidence type="ECO:0000256" key="1">
    <source>
        <dbReference type="ARBA" id="ARBA00004842"/>
    </source>
</evidence>
<comment type="subunit">
    <text evidence="11">Monomer.</text>
</comment>
<evidence type="ECO:0000256" key="2">
    <source>
        <dbReference type="ARBA" id="ARBA00006997"/>
    </source>
</evidence>
<dbReference type="InterPro" id="IPR023000">
    <property type="entry name" value="Shikimate_kinase_CS"/>
</dbReference>
<dbReference type="InterPro" id="IPR031322">
    <property type="entry name" value="Shikimate/glucono_kinase"/>
</dbReference>
<comment type="function">
    <text evidence="11">Catalyzes the specific phosphorylation of the 3-hydroxyl group of shikimic acid using ATP as a cosubstrate.</text>
</comment>
<reference evidence="12 13" key="1">
    <citation type="submission" date="2017-11" db="EMBL/GenBank/DDBJ databases">
        <title>Complete genome sequence of Streptomyces lavendulae subsp. lavendulae CCM 3239 (formerly 'Streptomyces aureofaciens CCM 3239'), the producer of the angucycline-type antibiotic auricin.</title>
        <authorList>
            <person name="Busche T."/>
            <person name="Novakova R."/>
            <person name="Al'Dilaimi A."/>
            <person name="Homerova D."/>
            <person name="Feckova L."/>
            <person name="Rezuchova B."/>
            <person name="Mingyar E."/>
            <person name="Csolleiova D."/>
            <person name="Bekeova C."/>
            <person name="Winkler A."/>
            <person name="Sevcikova B."/>
            <person name="Kalinowski J."/>
            <person name="Kormanec J."/>
            <person name="Ruckert C."/>
        </authorList>
    </citation>
    <scope>NUCLEOTIDE SEQUENCE [LARGE SCALE GENOMIC DNA]</scope>
    <source>
        <strain evidence="12 13">CCM 3239</strain>
    </source>
</reference>
<dbReference type="PRINTS" id="PR01100">
    <property type="entry name" value="SHIKIMTKNASE"/>
</dbReference>
<evidence type="ECO:0000256" key="5">
    <source>
        <dbReference type="ARBA" id="ARBA00022679"/>
    </source>
</evidence>
<dbReference type="Proteomes" id="UP000231791">
    <property type="component" value="Chromosome"/>
</dbReference>
<feature type="binding site" evidence="11">
    <location>
        <position position="37"/>
    </location>
    <ligand>
        <name>substrate</name>
    </ligand>
</feature>
<comment type="cofactor">
    <cofactor evidence="11">
        <name>Mg(2+)</name>
        <dbReference type="ChEBI" id="CHEBI:18420"/>
    </cofactor>
    <text evidence="11">Binds 1 Mg(2+) ion per subunit.</text>
</comment>
<evidence type="ECO:0000256" key="3">
    <source>
        <dbReference type="ARBA" id="ARBA00012154"/>
    </source>
</evidence>
<keyword evidence="11" id="KW-0479">Metal-binding</keyword>
<evidence type="ECO:0000256" key="9">
    <source>
        <dbReference type="ARBA" id="ARBA00023141"/>
    </source>
</evidence>
<keyword evidence="7 11" id="KW-0418">Kinase</keyword>
<comment type="pathway">
    <text evidence="1 11">Metabolic intermediate biosynthesis; chorismate biosynthesis; chorismate from D-erythrose 4-phosphate and phosphoenolpyruvate: step 5/7.</text>
</comment>
<comment type="catalytic activity">
    <reaction evidence="10 11">
        <text>shikimate + ATP = 3-phosphoshikimate + ADP + H(+)</text>
        <dbReference type="Rhea" id="RHEA:13121"/>
        <dbReference type="ChEBI" id="CHEBI:15378"/>
        <dbReference type="ChEBI" id="CHEBI:30616"/>
        <dbReference type="ChEBI" id="CHEBI:36208"/>
        <dbReference type="ChEBI" id="CHEBI:145989"/>
        <dbReference type="ChEBI" id="CHEBI:456216"/>
        <dbReference type="EC" id="2.7.1.71"/>
    </reaction>
</comment>
<feature type="binding site" evidence="11">
    <location>
        <position position="155"/>
    </location>
    <ligand>
        <name>ATP</name>
        <dbReference type="ChEBI" id="CHEBI:30616"/>
    </ligand>
</feature>
<keyword evidence="4 11" id="KW-0028">Amino-acid biosynthesis</keyword>
<keyword evidence="5 11" id="KW-0808">Transferase</keyword>
<protein>
    <recommendedName>
        <fullName evidence="3 11">Shikimate kinase</fullName>
        <shortName evidence="11">SK</shortName>
        <ecNumber evidence="3 11">2.7.1.71</ecNumber>
    </recommendedName>
</protein>
<dbReference type="GO" id="GO:0000287">
    <property type="term" value="F:magnesium ion binding"/>
    <property type="evidence" value="ECO:0007669"/>
    <property type="project" value="UniProtKB-UniRule"/>
</dbReference>
<dbReference type="PROSITE" id="PS01128">
    <property type="entry name" value="SHIKIMATE_KINASE"/>
    <property type="match status" value="1"/>
</dbReference>
<feature type="binding site" evidence="11">
    <location>
        <position position="120"/>
    </location>
    <ligand>
        <name>ATP</name>
        <dbReference type="ChEBI" id="CHEBI:30616"/>
    </ligand>
</feature>
<keyword evidence="11" id="KW-0963">Cytoplasm</keyword>
<dbReference type="InterPro" id="IPR000623">
    <property type="entry name" value="Shikimate_kinase/TSH1"/>
</dbReference>
<dbReference type="GO" id="GO:0005829">
    <property type="term" value="C:cytosol"/>
    <property type="evidence" value="ECO:0007669"/>
    <property type="project" value="TreeGrafter"/>
</dbReference>